<dbReference type="InterPro" id="IPR036890">
    <property type="entry name" value="HATPase_C_sf"/>
</dbReference>
<evidence type="ECO:0000259" key="2">
    <source>
        <dbReference type="PROSITE" id="PS50097"/>
    </source>
</evidence>
<feature type="compositionally biased region" description="Polar residues" evidence="1">
    <location>
        <begin position="1165"/>
        <end position="1178"/>
    </location>
</feature>
<dbReference type="OrthoDB" id="1262810at2759"/>
<evidence type="ECO:0000313" key="3">
    <source>
        <dbReference type="EMBL" id="KAG0304768.1"/>
    </source>
</evidence>
<dbReference type="Proteomes" id="UP000823405">
    <property type="component" value="Unassembled WGS sequence"/>
</dbReference>
<dbReference type="PANTHER" id="PTHR15600:SF42">
    <property type="entry name" value="SACSIN"/>
    <property type="match status" value="1"/>
</dbReference>
<feature type="compositionally biased region" description="Acidic residues" evidence="1">
    <location>
        <begin position="2829"/>
        <end position="2857"/>
    </location>
</feature>
<protein>
    <recommendedName>
        <fullName evidence="2">BTB domain-containing protein</fullName>
    </recommendedName>
</protein>
<feature type="region of interest" description="Disordered" evidence="1">
    <location>
        <begin position="869"/>
        <end position="896"/>
    </location>
</feature>
<dbReference type="EMBL" id="JAAAIN010001275">
    <property type="protein sequence ID" value="KAG0304768.1"/>
    <property type="molecule type" value="Genomic_DNA"/>
</dbReference>
<dbReference type="NCBIfam" id="NF047352">
    <property type="entry name" value="P_loop_sacsin"/>
    <property type="match status" value="1"/>
</dbReference>
<gene>
    <name evidence="3" type="ORF">BGZ97_001348</name>
</gene>
<reference evidence="3" key="1">
    <citation type="journal article" date="2020" name="Fungal Divers.">
        <title>Resolving the Mortierellaceae phylogeny through synthesis of multi-gene phylogenetics and phylogenomics.</title>
        <authorList>
            <person name="Vandepol N."/>
            <person name="Liber J."/>
            <person name="Desiro A."/>
            <person name="Na H."/>
            <person name="Kennedy M."/>
            <person name="Barry K."/>
            <person name="Grigoriev I.V."/>
            <person name="Miller A.N."/>
            <person name="O'Donnell K."/>
            <person name="Stajich J.E."/>
            <person name="Bonito G."/>
        </authorList>
    </citation>
    <scope>NUCLEOTIDE SEQUENCE</scope>
    <source>
        <strain evidence="3">NVP60</strain>
    </source>
</reference>
<feature type="region of interest" description="Disordered" evidence="1">
    <location>
        <begin position="2825"/>
        <end position="2857"/>
    </location>
</feature>
<dbReference type="InterPro" id="IPR052972">
    <property type="entry name" value="Sacsin_chaperone_reg"/>
</dbReference>
<sequence>MASILDYLEPVIIQESLTNRIRAILDEYPDGTQIAQELLQNSDDACSKVQWYLLDHRDHVKHARTLNPTNDTQPLQLIHKDFHKYMGPALLAGSDSVFEEKDFVSLRNLASSEKRTDESKIGQMGIGFNSIYHLTDCPSFITGDQFMVIDPHLNMFKNRAPGVRGPLSVLSDAPDQLKAFSVLGEIDCAQPYQGTIFRFPLRTEEQEPDSKLSDYAYTPAKLLEMLKKLKDEALRALLFLKHVEKIIIYERKVGQDKVSKLFEIEVVNAEEVKKERLSLINNLKAHVNPDQYANQEDVLQYSVRPTYRITQEDGSTTVETWNITTLVGNVVKSREYMKARTDGNLSSHRLIPWVGIAAPMDPNIKIDAPGLFCFLPMGIQLPFPVHINGHFAVKHSRREIWTNQDNDFSSQAAANIKSLWNVHLFEKLVPEAYAMFLENVGLDHGTNYDLWPTSGGEGIGLDGIWKDMLKGVVRSVLSQDRKVFLCGSKAKNTCSFQKYSNLYFAERDIDRFPLLKEALHSLVNLAEDIPNVILRQIAALIPALDLGQAILTPARVRNILFENKEQWESTAESATRMEMLKYCLLDNNIADLEGLPLLPLDGDIWVDFAQSKAHERFLVPRAVFDTLSRANGGLVNLNIDGYPFDQIMAVYNSARFWMSMPASSIAKRIRQDFRRMCYQSADIPAGCVAQSPESFPSEEWIKMFWAMAHELPDRLQLLWELGGVHLLPVGRNQLAPLSTEHHVIHLKENPLSTEHHVIHLKENSIENSVDITVCRILEHYLDCNIVRSWLKPTKYLKQFFVDISDAPGILDLLSTTSIEQFSRVSQQDRELLATYVAKYLQPKAKITENQRRVLRSLPIYKRYSTSELGPLDASETSTPTSTSKPPKIGRGYNQSEHPWLPQSIDLFADDQPMREHLRVMLSVSVLPESEYWYILISNPDERSESDWDAIMTKLAPSYHIHSKTFDLAPILRKIPFVLTKTAAEAQSESSDLSKTCRLSPESVVHPSLAAYFHCKDSVFPAGIYCQAPLFGLLYELGMSSTFDTAFVQGRLQRLFGSSSLRMEEDRKLVESLYGRLNSEFSERFLSPELRYVLMAVKWVYTGPESEWCTPKNCRPQRDRALVGDKMPLAEFAFTNDVLLDCIGWKSTPPLKMVLKNLFSIIDKQPNQNSADSTSSRQPVHQERNHASIDSIDIRPIYQYLSDKIKDPAVLKDVKGRLRDKPWVLVSGTFYTVNRVALKMQYDLHPHLVQLPTSNLNDFYLELGVRENVRQEDMEEIISTVASKYPDGGSLSQVDADLVVSGSASLTDDGGLKPAADVVYDDVNIRQRDLGADDLPFMFAHRRISYEMAERLSIVMFSERCLQDTKDNSFIPFSQQENIIDRIKGILIDYDAPSIFNEFLQNASDAGATECRFWLDLMQHPREKVLNKPMEAWQGPALMIYNNVKFSDEDFDAICKLGVGNKKEDTSKIGRHGLGFNSVYHFTDMPSIVSGDYIGFLDPHMTNLPKSRDYMGVPIATGGLRCNFRKLSMETFEDQLNPYKGPHGCDMRSHFEGTLFRIPLRMKGSGSAAPGSGFGDDGWTVGRIQEMMERWVEDAKVGLLFLKNIKSIRICDGHKPEVTVTKTYMDALERPQTSNPHISNPKTSHPPDSIVKVEVSFKASESSKKPARSVWLICCDNDFPSETSRKDKQLAASRHWSPHRGVAILLPQSDQSDFQSHLFVHLPTVISTDLPFHIHGDFALTSNRKSLAGGYEGDNDQRTWNSFLIEKCLPGTTIRAMEHLLTMCSAHSSSRTRNRTGFTLTPEDYFKQFPIRATKDFQPFLEAFLRQTHSSPVFPCQIQPTSGSDAVFHGTDIIPLDLESKVIPWLMEQSKPICIVPGPVISVIDAEWNKGPKLSYAQIDGDFIRRLLSQTPDFIKDNMKTSAEREWILGLAYQSILNPKVQVMAPSDFLQILPLLNGEWKQPAGNRMYYVATKYERDLLIAKDILVDEDIFSTKDLVLVLDALIEGYMYNVGRLPVDVFASTFLKENPGALTDKQVEQLWDYLEEGHNTLDAFLDFPILKTTYGTVETLKKAKAGLLISGLPSQMARKLFIFKDLLLDLGIVVFESAAHRNHQYFEKECGEISDHRLLEAIATHPDRPSTRPEFTREEAAGLRELVLACGTPIDQTLMLTVGDLPIWTTQGSIDSSPFIAAHGAYYLEGHFELNGLGEFPKVLCLGDVEIFKAMGAIPLKIAVTLTDFVLPKFHRRLIKYEGDTKHAYLNLLQNLFIVSRFQGKAAAASRNVLNTKQCYVARDGSFHALGHLIVPDEDLTEKMFEDQPGLFADGDMIFLMELFSKTSSIRSLGTHPELVLECAEKVLAETVSASADPETTREKAVRLVKYIYESPNAGGVDWMDAKWKIVPRQTNLPSPYDIEAPDLPTYMAFSELVDFSNRDIIWTQRGFFPGDLMPSKVFKTQLPAITLLDVLKHLNALVKDIAPLWRSTEEQLKLKAILFKIYGTIERIVGGSNQDRESYATHSESYLKVPYILNGNDKNPSEKTSWVWPAQLMFDIDSNIPSYQVIDPDLHNYRTFLVAAGAKKMVPVIGVVQVEGGRERGFMEDQILKHFESQSQQTGFMDIRFKFEAGLDILAHKVVLASASRSYFDPIAGVWSSSTIMDPKELVAETIDLSEFGSIRDAFWGLLYYFYSDTLIQSNGAPVLEYEKRVGSPVVAEESNNDDESEWEDRLKTPVEDKLALRVQYLMELQTIANRFEVSRFKDLIAQELIMGQKVIHSNVFSIRDHAEHNQADNVREHCDLFIENNKESVIKYVEREIRILKDELEKFDRKEGSDEYGGDDDYESSELSNDGDDGGDSEEESDDEFFECISMDDNCIDIEGGWGGGTDQRGERLSEKMHRNRCYNKRKLLQVSLCEKLQGVERNLRELLNEP</sequence>
<accession>A0A9P6UJG1</accession>
<dbReference type="Gene3D" id="3.30.565.10">
    <property type="entry name" value="Histidine kinase-like ATPase, C-terminal domain"/>
    <property type="match status" value="1"/>
</dbReference>
<proteinExistence type="predicted"/>
<feature type="compositionally biased region" description="Low complexity" evidence="1">
    <location>
        <begin position="876"/>
        <end position="886"/>
    </location>
</feature>
<comment type="caution">
    <text evidence="3">The sequence shown here is derived from an EMBL/GenBank/DDBJ whole genome shotgun (WGS) entry which is preliminary data.</text>
</comment>
<dbReference type="InterPro" id="IPR011333">
    <property type="entry name" value="SKP1/BTB/POZ_sf"/>
</dbReference>
<dbReference type="Pfam" id="PF25794">
    <property type="entry name" value="SACS"/>
    <property type="match status" value="2"/>
</dbReference>
<name>A0A9P6UJG1_9FUNG</name>
<dbReference type="InterPro" id="IPR058210">
    <property type="entry name" value="SACS/Nov_dom"/>
</dbReference>
<dbReference type="PROSITE" id="PS50097">
    <property type="entry name" value="BTB"/>
    <property type="match status" value="1"/>
</dbReference>
<dbReference type="SUPFAM" id="SSF55874">
    <property type="entry name" value="ATPase domain of HSP90 chaperone/DNA topoisomerase II/histidine kinase"/>
    <property type="match status" value="2"/>
</dbReference>
<dbReference type="Gene3D" id="3.30.710.10">
    <property type="entry name" value="Potassium Channel Kv1.1, Chain A"/>
    <property type="match status" value="1"/>
</dbReference>
<dbReference type="InterPro" id="IPR000210">
    <property type="entry name" value="BTB/POZ_dom"/>
</dbReference>
<feature type="domain" description="BTB" evidence="2">
    <location>
        <begin position="2615"/>
        <end position="2693"/>
    </location>
</feature>
<dbReference type="PANTHER" id="PTHR15600">
    <property type="entry name" value="SACSIN"/>
    <property type="match status" value="1"/>
</dbReference>
<organism evidence="3 4">
    <name type="scientific">Linnemannia gamsii</name>
    <dbReference type="NCBI Taxonomy" id="64522"/>
    <lineage>
        <taxon>Eukaryota</taxon>
        <taxon>Fungi</taxon>
        <taxon>Fungi incertae sedis</taxon>
        <taxon>Mucoromycota</taxon>
        <taxon>Mortierellomycotina</taxon>
        <taxon>Mortierellomycetes</taxon>
        <taxon>Mortierellales</taxon>
        <taxon>Mortierellaceae</taxon>
        <taxon>Linnemannia</taxon>
    </lineage>
</organism>
<feature type="region of interest" description="Disordered" evidence="1">
    <location>
        <begin position="1165"/>
        <end position="1184"/>
    </location>
</feature>
<dbReference type="GO" id="GO:0030544">
    <property type="term" value="F:Hsp70 protein binding"/>
    <property type="evidence" value="ECO:0007669"/>
    <property type="project" value="TreeGrafter"/>
</dbReference>
<evidence type="ECO:0000313" key="4">
    <source>
        <dbReference type="Proteomes" id="UP000823405"/>
    </source>
</evidence>
<evidence type="ECO:0000256" key="1">
    <source>
        <dbReference type="SAM" id="MobiDB-lite"/>
    </source>
</evidence>
<keyword evidence="4" id="KW-1185">Reference proteome</keyword>